<dbReference type="FunFam" id="1.10.10.650:FF:000001">
    <property type="entry name" value="S1 RNA-binding domain 1"/>
    <property type="match status" value="1"/>
</dbReference>
<dbReference type="Proteomes" id="UP000051794">
    <property type="component" value="Unassembled WGS sequence"/>
</dbReference>
<dbReference type="InterPro" id="IPR006641">
    <property type="entry name" value="YqgF/RNaseH-like_dom"/>
</dbReference>
<dbReference type="InterPro" id="IPR003029">
    <property type="entry name" value="S1_domain"/>
</dbReference>
<evidence type="ECO:0000313" key="4">
    <source>
        <dbReference type="Proteomes" id="UP000051794"/>
    </source>
</evidence>
<dbReference type="SUPFAM" id="SSF47781">
    <property type="entry name" value="RuvA domain 2-like"/>
    <property type="match status" value="2"/>
</dbReference>
<sequence length="725" mass="82003">MNDLDQSIIKKIRKELGSYSEKQISAVISMLEDGNTVPFIARYRKERTGSLDEVQIREIADANTKITNLEKRKEEVLRLIEEQGKLTDKLKADIQKAESMQSVEDLYLPYKKKKKTKAMIARERGLEPLAKLVLANDDSFVNKAKDYVDAEKELNDVEDVLKGVHEILAEDIGNDAHLREWIREDTKKNGQIASKAKKDADEKDEKHVYEDYYDFSQPINQLKKHRVLALNRGEKEKVLTVSIDVNTNVIYKFLQAEINRKRNGKSAEFVKDAYEDAYSRFMKPAIDREIRNELTDEADEHAINIFGRNLYNLLMQAPIKGKIVIGFDPAYRTGCKLAAIDDNGKFLDKLVIYPHKPASDAKRQQAKKQLVDFIKKNHAEMIAIGNGTASRESEQFVSELIKENNLPVYYVIVNEAGASVYSASQNARDEFPDFHVEERSAVSIGRRLQDPLAELIKIDPKSVGVGQYQHDLPAKQLDAQLDRVVETAVNKVGVNVNTASPELLTHISGMTKTTAKNVVKFRNENGEYKTRQSLSKVPRLGQKTYEQAIGFLRILDGSNPLDNTDIHPESYKIANQIVDELNLNLDSLGTTEINQALSTFDVDKFINENGYGKQTVLDIIDGLKRPGRDFRDNMPTPVLKQDVLKIEDLREGMQLQGTVRNVIDFGAFVDVGVKQDGLVHISQMSNQFISDPSSVVSVGDIVDVWVLSVDIKRNRIQLTMINPEK</sequence>
<dbReference type="InterPro" id="IPR050437">
    <property type="entry name" value="Ribos_protein_bS1-like"/>
</dbReference>
<evidence type="ECO:0000313" key="3">
    <source>
        <dbReference type="EMBL" id="KRK25062.1"/>
    </source>
</evidence>
<evidence type="ECO:0000259" key="2">
    <source>
        <dbReference type="PROSITE" id="PS50126"/>
    </source>
</evidence>
<dbReference type="Pfam" id="PF22706">
    <property type="entry name" value="Tex_central_region"/>
    <property type="match status" value="1"/>
</dbReference>
<feature type="domain" description="S1 motif" evidence="2">
    <location>
        <begin position="652"/>
        <end position="721"/>
    </location>
</feature>
<dbReference type="InterPro" id="IPR012340">
    <property type="entry name" value="NA-bd_OB-fold"/>
</dbReference>
<dbReference type="InterPro" id="IPR041692">
    <property type="entry name" value="HHH_9"/>
</dbReference>
<accession>A0A0R1FT38</accession>
<keyword evidence="1" id="KW-0175">Coiled coil</keyword>
<dbReference type="CDD" id="cd05685">
    <property type="entry name" value="S1_Tex"/>
    <property type="match status" value="1"/>
</dbReference>
<dbReference type="Pfam" id="PF00575">
    <property type="entry name" value="S1"/>
    <property type="match status" value="1"/>
</dbReference>
<protein>
    <submittedName>
        <fullName evidence="3">Tex-like protein</fullName>
    </submittedName>
</protein>
<dbReference type="GO" id="GO:0003735">
    <property type="term" value="F:structural constituent of ribosome"/>
    <property type="evidence" value="ECO:0007669"/>
    <property type="project" value="TreeGrafter"/>
</dbReference>
<dbReference type="InterPro" id="IPR023323">
    <property type="entry name" value="Tex-like_dom_sf"/>
</dbReference>
<dbReference type="InterPro" id="IPR055179">
    <property type="entry name" value="Tex-like_central_region"/>
</dbReference>
<dbReference type="SUPFAM" id="SSF50249">
    <property type="entry name" value="Nucleic acid-binding proteins"/>
    <property type="match status" value="1"/>
</dbReference>
<dbReference type="PANTHER" id="PTHR10724">
    <property type="entry name" value="30S RIBOSOMAL PROTEIN S1"/>
    <property type="match status" value="1"/>
</dbReference>
<evidence type="ECO:0000256" key="1">
    <source>
        <dbReference type="SAM" id="Coils"/>
    </source>
</evidence>
<dbReference type="GO" id="GO:0005737">
    <property type="term" value="C:cytoplasm"/>
    <property type="evidence" value="ECO:0007669"/>
    <property type="project" value="UniProtKB-ARBA"/>
</dbReference>
<dbReference type="FunFam" id="2.40.50.140:FF:000051">
    <property type="entry name" value="RNA-binding transcriptional accessory protein"/>
    <property type="match status" value="1"/>
</dbReference>
<dbReference type="EMBL" id="AZCK01000001">
    <property type="protein sequence ID" value="KRK25062.1"/>
    <property type="molecule type" value="Genomic_DNA"/>
</dbReference>
<dbReference type="SMART" id="SM00732">
    <property type="entry name" value="YqgFc"/>
    <property type="match status" value="1"/>
</dbReference>
<dbReference type="Pfam" id="PF09371">
    <property type="entry name" value="Tex_N"/>
    <property type="match status" value="1"/>
</dbReference>
<dbReference type="InterPro" id="IPR010994">
    <property type="entry name" value="RuvA_2-like"/>
</dbReference>
<dbReference type="GO" id="GO:0006139">
    <property type="term" value="P:nucleobase-containing compound metabolic process"/>
    <property type="evidence" value="ECO:0007669"/>
    <property type="project" value="InterPro"/>
</dbReference>
<dbReference type="Pfam" id="PF12836">
    <property type="entry name" value="HHH_3"/>
    <property type="match status" value="1"/>
</dbReference>
<dbReference type="InterPro" id="IPR044146">
    <property type="entry name" value="S1_Tex"/>
</dbReference>
<dbReference type="FunFam" id="3.30.420.140:FF:000001">
    <property type="entry name" value="RNA-binding transcriptional accessory protein"/>
    <property type="match status" value="1"/>
</dbReference>
<dbReference type="Gene3D" id="1.10.10.650">
    <property type="entry name" value="RuvA domain 2-like"/>
    <property type="match status" value="1"/>
</dbReference>
<dbReference type="SUPFAM" id="SSF53098">
    <property type="entry name" value="Ribonuclease H-like"/>
    <property type="match status" value="1"/>
</dbReference>
<dbReference type="InterPro" id="IPR018974">
    <property type="entry name" value="Tex-like_N"/>
</dbReference>
<dbReference type="Gene3D" id="3.30.420.140">
    <property type="entry name" value="YqgF/RNase H-like domain"/>
    <property type="match status" value="1"/>
</dbReference>
<dbReference type="InterPro" id="IPR012337">
    <property type="entry name" value="RNaseH-like_sf"/>
</dbReference>
<dbReference type="PATRIC" id="fig|1423768.4.peg.8"/>
<reference evidence="3 4" key="1">
    <citation type="journal article" date="2015" name="Genome Announc.">
        <title>Expanding the biotechnology potential of lactobacilli through comparative genomics of 213 strains and associated genera.</title>
        <authorList>
            <person name="Sun Z."/>
            <person name="Harris H.M."/>
            <person name="McCann A."/>
            <person name="Guo C."/>
            <person name="Argimon S."/>
            <person name="Zhang W."/>
            <person name="Yang X."/>
            <person name="Jeffery I.B."/>
            <person name="Cooney J.C."/>
            <person name="Kagawa T.F."/>
            <person name="Liu W."/>
            <person name="Song Y."/>
            <person name="Salvetti E."/>
            <person name="Wrobel A."/>
            <person name="Rasinkangas P."/>
            <person name="Parkhill J."/>
            <person name="Rea M.C."/>
            <person name="O'Sullivan O."/>
            <person name="Ritari J."/>
            <person name="Douillard F.P."/>
            <person name="Paul Ross R."/>
            <person name="Yang R."/>
            <person name="Briner A.E."/>
            <person name="Felis G.E."/>
            <person name="de Vos W.M."/>
            <person name="Barrangou R."/>
            <person name="Klaenhammer T.R."/>
            <person name="Caufield P.W."/>
            <person name="Cui Y."/>
            <person name="Zhang H."/>
            <person name="O'Toole P.W."/>
        </authorList>
    </citation>
    <scope>NUCLEOTIDE SEQUENCE [LARGE SCALE GENOMIC DNA]</scope>
    <source>
        <strain evidence="3 4">DSM 12361</strain>
    </source>
</reference>
<dbReference type="PROSITE" id="PS50126">
    <property type="entry name" value="S1"/>
    <property type="match status" value="1"/>
</dbReference>
<proteinExistence type="predicted"/>
<dbReference type="SUPFAM" id="SSF158832">
    <property type="entry name" value="Tex N-terminal region-like"/>
    <property type="match status" value="1"/>
</dbReference>
<dbReference type="GO" id="GO:0006412">
    <property type="term" value="P:translation"/>
    <property type="evidence" value="ECO:0007669"/>
    <property type="project" value="TreeGrafter"/>
</dbReference>
<dbReference type="InterPro" id="IPR032639">
    <property type="entry name" value="Tex_YqgF"/>
</dbReference>
<organism evidence="3 4">
    <name type="scientific">Apilactobacillus kunkeei DSM 12361 = ATCC 700308</name>
    <dbReference type="NCBI Taxonomy" id="1423768"/>
    <lineage>
        <taxon>Bacteria</taxon>
        <taxon>Bacillati</taxon>
        <taxon>Bacillota</taxon>
        <taxon>Bacilli</taxon>
        <taxon>Lactobacillales</taxon>
        <taxon>Lactobacillaceae</taxon>
        <taxon>Apilactobacillus</taxon>
    </lineage>
</organism>
<feature type="coiled-coil region" evidence="1">
    <location>
        <begin position="59"/>
        <end position="86"/>
    </location>
</feature>
<dbReference type="Pfam" id="PF16921">
    <property type="entry name" value="Tex_YqgF"/>
    <property type="match status" value="1"/>
</dbReference>
<dbReference type="Gene3D" id="2.40.50.140">
    <property type="entry name" value="Nucleic acid-binding proteins"/>
    <property type="match status" value="1"/>
</dbReference>
<dbReference type="FunFam" id="1.10.150.310:FF:000001">
    <property type="entry name" value="RNA-binding transcriptional accessory protein"/>
    <property type="match status" value="1"/>
</dbReference>
<dbReference type="Pfam" id="PF17674">
    <property type="entry name" value="HHH_9"/>
    <property type="match status" value="1"/>
</dbReference>
<dbReference type="AlphaFoldDB" id="A0A0R1FT38"/>
<dbReference type="Gene3D" id="1.10.150.310">
    <property type="entry name" value="Tex RuvX-like domain-like"/>
    <property type="match status" value="1"/>
</dbReference>
<dbReference type="InterPro" id="IPR037027">
    <property type="entry name" value="YqgF/RNaseH-like_dom_sf"/>
</dbReference>
<dbReference type="SMART" id="SM00316">
    <property type="entry name" value="S1"/>
    <property type="match status" value="1"/>
</dbReference>
<dbReference type="PANTHER" id="PTHR10724:SF10">
    <property type="entry name" value="S1 RNA-BINDING DOMAIN-CONTAINING PROTEIN 1"/>
    <property type="match status" value="1"/>
</dbReference>
<comment type="caution">
    <text evidence="3">The sequence shown here is derived from an EMBL/GenBank/DDBJ whole genome shotgun (WGS) entry which is preliminary data.</text>
</comment>
<dbReference type="Gene3D" id="1.10.3500.10">
    <property type="entry name" value="Tex N-terminal region-like"/>
    <property type="match status" value="1"/>
</dbReference>
<name>A0A0R1FT38_9LACO</name>
<dbReference type="InterPro" id="IPR023319">
    <property type="entry name" value="Tex-like_HTH_dom_sf"/>
</dbReference>
<dbReference type="GO" id="GO:0003729">
    <property type="term" value="F:mRNA binding"/>
    <property type="evidence" value="ECO:0007669"/>
    <property type="project" value="UniProtKB-ARBA"/>
</dbReference>
<gene>
    <name evidence="3" type="ORF">FD43_GL000008</name>
</gene>